<evidence type="ECO:0000256" key="2">
    <source>
        <dbReference type="SAM" id="SignalP"/>
    </source>
</evidence>
<dbReference type="Pfam" id="PF14040">
    <property type="entry name" value="DNase_NucA_NucB"/>
    <property type="match status" value="1"/>
</dbReference>
<feature type="domain" description="Deoxyribonuclease NucA/NucB" evidence="3">
    <location>
        <begin position="60"/>
        <end position="151"/>
    </location>
</feature>
<evidence type="ECO:0000313" key="5">
    <source>
        <dbReference type="Proteomes" id="UP001175227"/>
    </source>
</evidence>
<name>A0AA39NN49_9AGAR</name>
<evidence type="ECO:0000259" key="3">
    <source>
        <dbReference type="Pfam" id="PF14040"/>
    </source>
</evidence>
<evidence type="ECO:0000313" key="4">
    <source>
        <dbReference type="EMBL" id="KAK0468620.1"/>
    </source>
</evidence>
<feature type="region of interest" description="Disordered" evidence="1">
    <location>
        <begin position="74"/>
        <end position="96"/>
    </location>
</feature>
<dbReference type="Proteomes" id="UP001175227">
    <property type="component" value="Unassembled WGS sequence"/>
</dbReference>
<keyword evidence="5" id="KW-1185">Reference proteome</keyword>
<gene>
    <name evidence="4" type="ORF">IW261DRAFT_1055408</name>
</gene>
<reference evidence="4" key="1">
    <citation type="submission" date="2023-06" db="EMBL/GenBank/DDBJ databases">
        <authorList>
            <consortium name="Lawrence Berkeley National Laboratory"/>
            <person name="Ahrendt S."/>
            <person name="Sahu N."/>
            <person name="Indic B."/>
            <person name="Wong-Bajracharya J."/>
            <person name="Merenyi Z."/>
            <person name="Ke H.-M."/>
            <person name="Monk M."/>
            <person name="Kocsube S."/>
            <person name="Drula E."/>
            <person name="Lipzen A."/>
            <person name="Balint B."/>
            <person name="Henrissat B."/>
            <person name="Andreopoulos B."/>
            <person name="Martin F.M."/>
            <person name="Harder C.B."/>
            <person name="Rigling D."/>
            <person name="Ford K.L."/>
            <person name="Foster G.D."/>
            <person name="Pangilinan J."/>
            <person name="Papanicolaou A."/>
            <person name="Barry K."/>
            <person name="LaButti K."/>
            <person name="Viragh M."/>
            <person name="Koriabine M."/>
            <person name="Yan M."/>
            <person name="Riley R."/>
            <person name="Champramary S."/>
            <person name="Plett K.L."/>
            <person name="Tsai I.J."/>
            <person name="Slot J."/>
            <person name="Sipos G."/>
            <person name="Plett J."/>
            <person name="Nagy L.G."/>
            <person name="Grigoriev I.V."/>
        </authorList>
    </citation>
    <scope>NUCLEOTIDE SEQUENCE</scope>
    <source>
        <strain evidence="4">ICMP 16352</strain>
    </source>
</reference>
<sequence length="207" mass="22780">MFNKLFLVINVYLLTGYALPADPLTNLNGSWPEGIKHSIRALPVLKIDYSKYPQSAENICYSWHCNNGPREVAPDRGAADANRNSNSCGRSSPNRCSTKFKPSHGSGYQCDEWPWANSNAGGRNVATRCIPASDNSGSGSVWGNFANNKGSQKPGRVLRDRIDFAEIKVVNIPNNAHFCLAELPGHRFSPNDCTRVDANQPYLQRIG</sequence>
<keyword evidence="2" id="KW-0732">Signal</keyword>
<organism evidence="4 5">
    <name type="scientific">Armillaria novae-zelandiae</name>
    <dbReference type="NCBI Taxonomy" id="153914"/>
    <lineage>
        <taxon>Eukaryota</taxon>
        <taxon>Fungi</taxon>
        <taxon>Dikarya</taxon>
        <taxon>Basidiomycota</taxon>
        <taxon>Agaricomycotina</taxon>
        <taxon>Agaricomycetes</taxon>
        <taxon>Agaricomycetidae</taxon>
        <taxon>Agaricales</taxon>
        <taxon>Marasmiineae</taxon>
        <taxon>Physalacriaceae</taxon>
        <taxon>Armillaria</taxon>
    </lineage>
</organism>
<evidence type="ECO:0000256" key="1">
    <source>
        <dbReference type="SAM" id="MobiDB-lite"/>
    </source>
</evidence>
<accession>A0AA39NN49</accession>
<comment type="caution">
    <text evidence="4">The sequence shown here is derived from an EMBL/GenBank/DDBJ whole genome shotgun (WGS) entry which is preliminary data.</text>
</comment>
<dbReference type="AlphaFoldDB" id="A0AA39NN49"/>
<feature type="signal peptide" evidence="2">
    <location>
        <begin position="1"/>
        <end position="18"/>
    </location>
</feature>
<feature type="compositionally biased region" description="Polar residues" evidence="1">
    <location>
        <begin position="82"/>
        <end position="96"/>
    </location>
</feature>
<dbReference type="InterPro" id="IPR029476">
    <property type="entry name" value="DNase_NucA_NucB"/>
</dbReference>
<protein>
    <submittedName>
        <fullName evidence="4">Endo-exonuclease</fullName>
    </submittedName>
</protein>
<proteinExistence type="predicted"/>
<feature type="chain" id="PRO_5041226507" evidence="2">
    <location>
        <begin position="19"/>
        <end position="207"/>
    </location>
</feature>
<dbReference type="EMBL" id="JAUEPR010000070">
    <property type="protein sequence ID" value="KAK0468620.1"/>
    <property type="molecule type" value="Genomic_DNA"/>
</dbReference>